<gene>
    <name evidence="2" type="ORF">RNC47_00740</name>
</gene>
<accession>A0ABU2LHV5</accession>
<evidence type="ECO:0000313" key="3">
    <source>
        <dbReference type="Proteomes" id="UP001183420"/>
    </source>
</evidence>
<reference evidence="3" key="1">
    <citation type="submission" date="2023-07" db="EMBL/GenBank/DDBJ databases">
        <title>30 novel species of actinomycetes from the DSMZ collection.</title>
        <authorList>
            <person name="Nouioui I."/>
        </authorList>
    </citation>
    <scope>NUCLEOTIDE SEQUENCE [LARGE SCALE GENOMIC DNA]</scope>
    <source>
        <strain evidence="3">DSM 44918</strain>
    </source>
</reference>
<keyword evidence="3" id="KW-1185">Reference proteome</keyword>
<protein>
    <submittedName>
        <fullName evidence="2">Uncharacterized protein</fullName>
    </submittedName>
</protein>
<keyword evidence="1" id="KW-0732">Signal</keyword>
<dbReference type="RefSeq" id="WP_311594585.1">
    <property type="nucleotide sequence ID" value="NZ_JAVREM010000001.1"/>
</dbReference>
<comment type="caution">
    <text evidence="2">The sequence shown here is derived from an EMBL/GenBank/DDBJ whole genome shotgun (WGS) entry which is preliminary data.</text>
</comment>
<sequence>MPRTRRSRPRRTVAGVVLLTAPAYARPHDGPALPAGCGVAELRAQGLVGARVIR</sequence>
<feature type="signal peptide" evidence="1">
    <location>
        <begin position="1"/>
        <end position="25"/>
    </location>
</feature>
<evidence type="ECO:0000256" key="1">
    <source>
        <dbReference type="SAM" id="SignalP"/>
    </source>
</evidence>
<organism evidence="2 3">
    <name type="scientific">Streptomyces millisiae</name>
    <dbReference type="NCBI Taxonomy" id="3075542"/>
    <lineage>
        <taxon>Bacteria</taxon>
        <taxon>Bacillati</taxon>
        <taxon>Actinomycetota</taxon>
        <taxon>Actinomycetes</taxon>
        <taxon>Kitasatosporales</taxon>
        <taxon>Streptomycetaceae</taxon>
        <taxon>Streptomyces</taxon>
    </lineage>
</organism>
<name>A0ABU2LHV5_9ACTN</name>
<dbReference type="EMBL" id="JAVREM010000001">
    <property type="protein sequence ID" value="MDT0316857.1"/>
    <property type="molecule type" value="Genomic_DNA"/>
</dbReference>
<evidence type="ECO:0000313" key="2">
    <source>
        <dbReference type="EMBL" id="MDT0316857.1"/>
    </source>
</evidence>
<proteinExistence type="predicted"/>
<feature type="chain" id="PRO_5046904398" evidence="1">
    <location>
        <begin position="26"/>
        <end position="54"/>
    </location>
</feature>
<dbReference type="Proteomes" id="UP001183420">
    <property type="component" value="Unassembled WGS sequence"/>
</dbReference>